<dbReference type="InterPro" id="IPR001254">
    <property type="entry name" value="Trypsin_dom"/>
</dbReference>
<evidence type="ECO:0000313" key="11">
    <source>
        <dbReference type="EnsemblMetazoa" id="AFAF004776-PA"/>
    </source>
</evidence>
<evidence type="ECO:0000256" key="1">
    <source>
        <dbReference type="ARBA" id="ARBA00004613"/>
    </source>
</evidence>
<comment type="similarity">
    <text evidence="8">Belongs to the peptidase S1 family. CLIP subfamily.</text>
</comment>
<dbReference type="InterPro" id="IPR051487">
    <property type="entry name" value="Ser/Thr_Proteases_Immune/Dev"/>
</dbReference>
<sequence>MKFVQAVFVVLFVAGYVASVEVEPHPDAATIDGDKLGQRQQILGTDRRNSSFSTNRLATNGYVAFDGEFPHHAEFYRHGSANGLFYGSLITPNYVLTSASGVVALSMVEEGGMVSLGSEGVFDAYETINFTADGVTVHPFYQHSSVLYDIATVRLNHAATINHHVQPIRLPSLSDGRNYELMEATTFAVAYDSSTYRRVVRYVRNKVMTNADCNLEHPTVAFDVQHICTDSFIGGAFCHRNSGAALTIEDERGRVQIGITRWMNDCDLNYPNLHVRVSTFRDFISMNSDYIFSF</sequence>
<reference evidence="12" key="1">
    <citation type="submission" date="2014-01" db="EMBL/GenBank/DDBJ databases">
        <title>The Genome Sequence of Anopheles farauti FAR1 (V2).</title>
        <authorList>
            <consortium name="The Broad Institute Genomics Platform"/>
            <person name="Neafsey D.E."/>
            <person name="Besansky N."/>
            <person name="Howell P."/>
            <person name="Walton C."/>
            <person name="Young S.K."/>
            <person name="Zeng Q."/>
            <person name="Gargeya S."/>
            <person name="Fitzgerald M."/>
            <person name="Haas B."/>
            <person name="Abouelleil A."/>
            <person name="Allen A.W."/>
            <person name="Alvarado L."/>
            <person name="Arachchi H.M."/>
            <person name="Berlin A.M."/>
            <person name="Chapman S.B."/>
            <person name="Gainer-Dewar J."/>
            <person name="Goldberg J."/>
            <person name="Griggs A."/>
            <person name="Gujja S."/>
            <person name="Hansen M."/>
            <person name="Howarth C."/>
            <person name="Imamovic A."/>
            <person name="Ireland A."/>
            <person name="Larimer J."/>
            <person name="McCowan C."/>
            <person name="Murphy C."/>
            <person name="Pearson M."/>
            <person name="Poon T.W."/>
            <person name="Priest M."/>
            <person name="Roberts A."/>
            <person name="Saif S."/>
            <person name="Shea T."/>
            <person name="Sisk P."/>
            <person name="Sykes S."/>
            <person name="Wortman J."/>
            <person name="Nusbaum C."/>
            <person name="Birren B."/>
        </authorList>
    </citation>
    <scope>NUCLEOTIDE SEQUENCE [LARGE SCALE GENOMIC DNA]</scope>
    <source>
        <strain evidence="12">FAR1</strain>
    </source>
</reference>
<evidence type="ECO:0000313" key="12">
    <source>
        <dbReference type="Proteomes" id="UP000075886"/>
    </source>
</evidence>
<keyword evidence="7" id="KW-0325">Glycoprotein</keyword>
<feature type="signal peptide" evidence="9">
    <location>
        <begin position="1"/>
        <end position="19"/>
    </location>
</feature>
<dbReference type="GO" id="GO:0045087">
    <property type="term" value="P:innate immune response"/>
    <property type="evidence" value="ECO:0007669"/>
    <property type="project" value="UniProtKB-KW"/>
</dbReference>
<dbReference type="GO" id="GO:0006508">
    <property type="term" value="P:proteolysis"/>
    <property type="evidence" value="ECO:0007669"/>
    <property type="project" value="InterPro"/>
</dbReference>
<keyword evidence="3" id="KW-0399">Innate immunity</keyword>
<evidence type="ECO:0000256" key="9">
    <source>
        <dbReference type="SAM" id="SignalP"/>
    </source>
</evidence>
<evidence type="ECO:0000256" key="4">
    <source>
        <dbReference type="ARBA" id="ARBA00022729"/>
    </source>
</evidence>
<evidence type="ECO:0000256" key="6">
    <source>
        <dbReference type="ARBA" id="ARBA00023157"/>
    </source>
</evidence>
<dbReference type="AlphaFoldDB" id="A0A182Q7U4"/>
<proteinExistence type="inferred from homology"/>
<dbReference type="Proteomes" id="UP000075886">
    <property type="component" value="Unassembled WGS sequence"/>
</dbReference>
<dbReference type="InterPro" id="IPR043504">
    <property type="entry name" value="Peptidase_S1_PA_chymotrypsin"/>
</dbReference>
<dbReference type="SUPFAM" id="SSF50494">
    <property type="entry name" value="Trypsin-like serine proteases"/>
    <property type="match status" value="1"/>
</dbReference>
<dbReference type="SMART" id="SM00020">
    <property type="entry name" value="Tryp_SPc"/>
    <property type="match status" value="1"/>
</dbReference>
<evidence type="ECO:0000256" key="3">
    <source>
        <dbReference type="ARBA" id="ARBA00022588"/>
    </source>
</evidence>
<keyword evidence="6" id="KW-1015">Disulfide bond</keyword>
<dbReference type="STRING" id="69004.A0A182Q7U4"/>
<feature type="chain" id="PRO_5008132359" description="Peptidase S1 domain-containing protein" evidence="9">
    <location>
        <begin position="20"/>
        <end position="294"/>
    </location>
</feature>
<evidence type="ECO:0000259" key="10">
    <source>
        <dbReference type="PROSITE" id="PS50240"/>
    </source>
</evidence>
<dbReference type="EnsemblMetazoa" id="AFAF004776-RA">
    <property type="protein sequence ID" value="AFAF004776-PA"/>
    <property type="gene ID" value="AFAF004776"/>
</dbReference>
<dbReference type="EMBL" id="AXCN02000371">
    <property type="status" value="NOT_ANNOTATED_CDS"/>
    <property type="molecule type" value="Genomic_DNA"/>
</dbReference>
<dbReference type="PANTHER" id="PTHR24256">
    <property type="entry name" value="TRYPTASE-RELATED"/>
    <property type="match status" value="1"/>
</dbReference>
<dbReference type="InterPro" id="IPR009003">
    <property type="entry name" value="Peptidase_S1_PA"/>
</dbReference>
<dbReference type="PROSITE" id="PS50240">
    <property type="entry name" value="TRYPSIN_DOM"/>
    <property type="match status" value="1"/>
</dbReference>
<keyword evidence="12" id="KW-1185">Reference proteome</keyword>
<feature type="domain" description="Peptidase S1" evidence="10">
    <location>
        <begin position="58"/>
        <end position="289"/>
    </location>
</feature>
<accession>A0A182Q7U4</accession>
<evidence type="ECO:0000256" key="8">
    <source>
        <dbReference type="ARBA" id="ARBA00024195"/>
    </source>
</evidence>
<keyword evidence="4 9" id="KW-0732">Signal</keyword>
<reference evidence="11" key="2">
    <citation type="submission" date="2020-05" db="UniProtKB">
        <authorList>
            <consortium name="EnsemblMetazoa"/>
        </authorList>
    </citation>
    <scope>IDENTIFICATION</scope>
    <source>
        <strain evidence="11">FAR1</strain>
    </source>
</reference>
<keyword evidence="5" id="KW-0391">Immunity</keyword>
<comment type="subcellular location">
    <subcellularLocation>
        <location evidence="1">Secreted</location>
    </subcellularLocation>
</comment>
<dbReference type="VEuPathDB" id="VectorBase:AFAF004776"/>
<protein>
    <recommendedName>
        <fullName evidence="10">Peptidase S1 domain-containing protein</fullName>
    </recommendedName>
</protein>
<evidence type="ECO:0000256" key="2">
    <source>
        <dbReference type="ARBA" id="ARBA00022525"/>
    </source>
</evidence>
<dbReference type="GO" id="GO:0005576">
    <property type="term" value="C:extracellular region"/>
    <property type="evidence" value="ECO:0007669"/>
    <property type="project" value="UniProtKB-SubCell"/>
</dbReference>
<dbReference type="Pfam" id="PF00089">
    <property type="entry name" value="Trypsin"/>
    <property type="match status" value="1"/>
</dbReference>
<name>A0A182Q7U4_9DIPT</name>
<dbReference type="GO" id="GO:0004252">
    <property type="term" value="F:serine-type endopeptidase activity"/>
    <property type="evidence" value="ECO:0007669"/>
    <property type="project" value="InterPro"/>
</dbReference>
<keyword evidence="2" id="KW-0964">Secreted</keyword>
<organism evidence="11 12">
    <name type="scientific">Anopheles farauti</name>
    <dbReference type="NCBI Taxonomy" id="69004"/>
    <lineage>
        <taxon>Eukaryota</taxon>
        <taxon>Metazoa</taxon>
        <taxon>Ecdysozoa</taxon>
        <taxon>Arthropoda</taxon>
        <taxon>Hexapoda</taxon>
        <taxon>Insecta</taxon>
        <taxon>Pterygota</taxon>
        <taxon>Neoptera</taxon>
        <taxon>Endopterygota</taxon>
        <taxon>Diptera</taxon>
        <taxon>Nematocera</taxon>
        <taxon>Culicoidea</taxon>
        <taxon>Culicidae</taxon>
        <taxon>Anophelinae</taxon>
        <taxon>Anopheles</taxon>
    </lineage>
</organism>
<evidence type="ECO:0000256" key="5">
    <source>
        <dbReference type="ARBA" id="ARBA00022859"/>
    </source>
</evidence>
<evidence type="ECO:0000256" key="7">
    <source>
        <dbReference type="ARBA" id="ARBA00023180"/>
    </source>
</evidence>
<dbReference type="Gene3D" id="2.40.10.10">
    <property type="entry name" value="Trypsin-like serine proteases"/>
    <property type="match status" value="1"/>
</dbReference>